<dbReference type="SMART" id="SM00490">
    <property type="entry name" value="HELICc"/>
    <property type="match status" value="1"/>
</dbReference>
<dbReference type="SMART" id="SM00487">
    <property type="entry name" value="DEXDc"/>
    <property type="match status" value="1"/>
</dbReference>
<comment type="similarity">
    <text evidence="5">Belongs to the DEAD box helicase family.</text>
</comment>
<dbReference type="CDD" id="cd18787">
    <property type="entry name" value="SF2_C_DEAD"/>
    <property type="match status" value="1"/>
</dbReference>
<keyword evidence="10" id="KW-1185">Reference proteome</keyword>
<evidence type="ECO:0000256" key="4">
    <source>
        <dbReference type="ARBA" id="ARBA00022884"/>
    </source>
</evidence>
<evidence type="ECO:0000313" key="9">
    <source>
        <dbReference type="EMBL" id="CAK9215015.1"/>
    </source>
</evidence>
<evidence type="ECO:0000256" key="6">
    <source>
        <dbReference type="SAM" id="MobiDB-lite"/>
    </source>
</evidence>
<dbReference type="InterPro" id="IPR001650">
    <property type="entry name" value="Helicase_C-like"/>
</dbReference>
<proteinExistence type="inferred from homology"/>
<feature type="domain" description="Helicase C-terminal" evidence="8">
    <location>
        <begin position="390"/>
        <end position="542"/>
    </location>
</feature>
<dbReference type="Gene3D" id="3.40.50.300">
    <property type="entry name" value="P-loop containing nucleotide triphosphate hydrolases"/>
    <property type="match status" value="2"/>
</dbReference>
<keyword evidence="3 5" id="KW-0067">ATP-binding</keyword>
<evidence type="ECO:0000259" key="8">
    <source>
        <dbReference type="PROSITE" id="PS51194"/>
    </source>
</evidence>
<comment type="catalytic activity">
    <reaction evidence="5">
        <text>ATP + H2O = ADP + phosphate + H(+)</text>
        <dbReference type="Rhea" id="RHEA:13065"/>
        <dbReference type="ChEBI" id="CHEBI:15377"/>
        <dbReference type="ChEBI" id="CHEBI:15378"/>
        <dbReference type="ChEBI" id="CHEBI:30616"/>
        <dbReference type="ChEBI" id="CHEBI:43474"/>
        <dbReference type="ChEBI" id="CHEBI:456216"/>
        <dbReference type="EC" id="3.6.4.13"/>
    </reaction>
</comment>
<evidence type="ECO:0000256" key="3">
    <source>
        <dbReference type="ARBA" id="ARBA00022840"/>
    </source>
</evidence>
<evidence type="ECO:0000256" key="5">
    <source>
        <dbReference type="RuleBase" id="RU365068"/>
    </source>
</evidence>
<accession>A0ABP0U7P7</accession>
<comment type="function">
    <text evidence="5">RNA helicase.</text>
</comment>
<feature type="domain" description="Helicase ATP-binding" evidence="7">
    <location>
        <begin position="128"/>
        <end position="360"/>
    </location>
</feature>
<keyword evidence="4 5" id="KW-0694">RNA-binding</keyword>
<evidence type="ECO:0000259" key="7">
    <source>
        <dbReference type="PROSITE" id="PS51192"/>
    </source>
</evidence>
<comment type="domain">
    <text evidence="5">The Q motif is unique to and characteristic of the DEAD box family of RNA helicases and controls ATP binding and hydrolysis.</text>
</comment>
<dbReference type="EC" id="3.6.4.13" evidence="5"/>
<feature type="region of interest" description="Disordered" evidence="6">
    <location>
        <begin position="1"/>
        <end position="45"/>
    </location>
</feature>
<dbReference type="PROSITE" id="PS51192">
    <property type="entry name" value="HELICASE_ATP_BIND_1"/>
    <property type="match status" value="1"/>
</dbReference>
<evidence type="ECO:0000256" key="2">
    <source>
        <dbReference type="ARBA" id="ARBA00022801"/>
    </source>
</evidence>
<dbReference type="InterPro" id="IPR014001">
    <property type="entry name" value="Helicase_ATP-bd"/>
</dbReference>
<dbReference type="Proteomes" id="UP001497512">
    <property type="component" value="Chromosome 2"/>
</dbReference>
<dbReference type="PANTHER" id="PTHR24031">
    <property type="entry name" value="RNA HELICASE"/>
    <property type="match status" value="1"/>
</dbReference>
<dbReference type="EMBL" id="OZ019894">
    <property type="protein sequence ID" value="CAK9215015.1"/>
    <property type="molecule type" value="Genomic_DNA"/>
</dbReference>
<organism evidence="9 10">
    <name type="scientific">Sphagnum troendelagicum</name>
    <dbReference type="NCBI Taxonomy" id="128251"/>
    <lineage>
        <taxon>Eukaryota</taxon>
        <taxon>Viridiplantae</taxon>
        <taxon>Streptophyta</taxon>
        <taxon>Embryophyta</taxon>
        <taxon>Bryophyta</taxon>
        <taxon>Sphagnophytina</taxon>
        <taxon>Sphagnopsida</taxon>
        <taxon>Sphagnales</taxon>
        <taxon>Sphagnaceae</taxon>
        <taxon>Sphagnum</taxon>
    </lineage>
</organism>
<sequence>MKKRKLLDARAMSRGGEKNAREEEGNDGEGGTRMIQEDPRPDDNNQQQEVILPEAMKGASVPETGVVVANTKGPPVLPWMRTPIEIGILDSQPVAQIPCLDPRLKEALQSAAIDVLFPVQVAVWQQVMGPGGGDRDICVSSPTGSGKTLSYALPIVQMLSTRVLRRLRALVVLPTRDLAMQVKAVFDMIAPAVGLSVGLAVGQTSIAAEAAELVEVSKKMVHSFGTLEHCQKANVASRVDILVATPGRLMDHFRSTPGFTIGDLQYLVVDETDRLLRQAYQDWLPNVLQVIQAPPVHEVANSAIKGSLKLGSVLTRRQWCLERGMKGRVHPRVLKMVLSATLTRHPAKIAQLDLYCPTYIAPSADGNRYQLPKGLQTFRLVCRAREKLLFLVALLQQFRDQRTIVFTASVEATHRLFLLLRCFYNDEAHVVAEYSSKGSETVRRKALEEFRRGTVHVMVASDALTRGMDVEGIANVVNYDVPVYVKTYVHRVGRTARAGQAGRAFTLMVRKEARHFKMELLSKLENGICKDYELPASLIDVILPRFTAAHKRFEEEAPGKDIDILISEGRDLTARSTIPETAQTEQSVI</sequence>
<dbReference type="PROSITE" id="PS51194">
    <property type="entry name" value="HELICASE_CTER"/>
    <property type="match status" value="1"/>
</dbReference>
<evidence type="ECO:0000313" key="10">
    <source>
        <dbReference type="Proteomes" id="UP001497512"/>
    </source>
</evidence>
<keyword evidence="2 5" id="KW-0378">Hydrolase</keyword>
<dbReference type="InterPro" id="IPR011545">
    <property type="entry name" value="DEAD/DEAH_box_helicase_dom"/>
</dbReference>
<dbReference type="Pfam" id="PF00271">
    <property type="entry name" value="Helicase_C"/>
    <property type="match status" value="1"/>
</dbReference>
<dbReference type="CDD" id="cd17956">
    <property type="entry name" value="DEADc_DDX51"/>
    <property type="match status" value="1"/>
</dbReference>
<dbReference type="Pfam" id="PF00270">
    <property type="entry name" value="DEAD"/>
    <property type="match status" value="1"/>
</dbReference>
<name>A0ABP0U7P7_9BRYO</name>
<gene>
    <name evidence="9" type="ORF">CSSPTR1EN2_LOCUS12520</name>
</gene>
<keyword evidence="1 5" id="KW-0547">Nucleotide-binding</keyword>
<reference evidence="9" key="1">
    <citation type="submission" date="2024-02" db="EMBL/GenBank/DDBJ databases">
        <authorList>
            <consortium name="ELIXIR-Norway"/>
            <consortium name="Elixir Norway"/>
        </authorList>
    </citation>
    <scope>NUCLEOTIDE SEQUENCE</scope>
</reference>
<dbReference type="InterPro" id="IPR027417">
    <property type="entry name" value="P-loop_NTPase"/>
</dbReference>
<evidence type="ECO:0000256" key="1">
    <source>
        <dbReference type="ARBA" id="ARBA00022741"/>
    </source>
</evidence>
<keyword evidence="5" id="KW-0347">Helicase</keyword>
<dbReference type="SUPFAM" id="SSF52540">
    <property type="entry name" value="P-loop containing nucleoside triphosphate hydrolases"/>
    <property type="match status" value="1"/>
</dbReference>
<protein>
    <recommendedName>
        <fullName evidence="5">ATP-dependent RNA helicase</fullName>
        <ecNumber evidence="5">3.6.4.13</ecNumber>
    </recommendedName>
</protein>